<reference evidence="3" key="1">
    <citation type="submission" date="2017-01" db="EMBL/GenBank/DDBJ databases">
        <authorList>
            <person name="Wang Y."/>
            <person name="White M."/>
            <person name="Kvist S."/>
            <person name="Moncalvo J.-M."/>
        </authorList>
    </citation>
    <scope>NUCLEOTIDE SEQUENCE [LARGE SCALE GENOMIC DNA]</scope>
    <source>
        <strain evidence="3">ID-206-W2</strain>
    </source>
</reference>
<comment type="caution">
    <text evidence="2">The sequence shown here is derived from an EMBL/GenBank/DDBJ whole genome shotgun (WGS) entry which is preliminary data.</text>
</comment>
<protein>
    <submittedName>
        <fullName evidence="2">Putative choline kinase 2</fullName>
    </submittedName>
</protein>
<keyword evidence="2" id="KW-0808">Transferase</keyword>
<evidence type="ECO:0000313" key="2">
    <source>
        <dbReference type="EMBL" id="OMJ28899.1"/>
    </source>
</evidence>
<proteinExistence type="inferred from homology"/>
<dbReference type="EMBL" id="LSSM01000441">
    <property type="protein sequence ID" value="OMJ28899.1"/>
    <property type="molecule type" value="Genomic_DNA"/>
</dbReference>
<organism evidence="2 3">
    <name type="scientific">Smittium culicis</name>
    <dbReference type="NCBI Taxonomy" id="133412"/>
    <lineage>
        <taxon>Eukaryota</taxon>
        <taxon>Fungi</taxon>
        <taxon>Fungi incertae sedis</taxon>
        <taxon>Zoopagomycota</taxon>
        <taxon>Kickxellomycotina</taxon>
        <taxon>Harpellomycetes</taxon>
        <taxon>Harpellales</taxon>
        <taxon>Legeriomycetaceae</taxon>
        <taxon>Smittium</taxon>
    </lineage>
</organism>
<dbReference type="GO" id="GO:0005737">
    <property type="term" value="C:cytoplasm"/>
    <property type="evidence" value="ECO:0007669"/>
    <property type="project" value="TreeGrafter"/>
</dbReference>
<dbReference type="PANTHER" id="PTHR22603:SF93">
    <property type="entry name" value="RE24176P"/>
    <property type="match status" value="1"/>
</dbReference>
<evidence type="ECO:0000256" key="1">
    <source>
        <dbReference type="ARBA" id="ARBA00038211"/>
    </source>
</evidence>
<name>A0A1R1YPQ8_9FUNG</name>
<comment type="similarity">
    <text evidence="1">Belongs to the choline/ethanolamine kinase family.</text>
</comment>
<dbReference type="Pfam" id="PF01633">
    <property type="entry name" value="Choline_kinase"/>
    <property type="match status" value="1"/>
</dbReference>
<dbReference type="GO" id="GO:0004103">
    <property type="term" value="F:choline kinase activity"/>
    <property type="evidence" value="ECO:0007669"/>
    <property type="project" value="TreeGrafter"/>
</dbReference>
<gene>
    <name evidence="2" type="ORF">AYI69_g1612</name>
</gene>
<sequence length="544" mass="62567">MENFTLGEGVYDSNDYLVPNHEHKKSSYSEPRKINSDNLFNLNSNKLRWPGYLERLSILKLQRDETGSIQNNAYDTTTSNVNPQTLDSVNVFGKSSGLDININDHIDVEKFEGSIPTNAQVAQLFNEIVFPMRKIVPSDLVISRVGSALTNLVYEITLIDPPLQNPNRPLPPIKENVSGSGNIYPATLLPSKYLLRVYGVGVDEMLDRNKELFWLNFLGILGIGARILGLFSNGRLEEFIESKTLLKPQMIETDINSSYLKCLERNDCEVLNSTIGKNLNSTEIKNYYQLINSTNSKIKVDSSSGVFKLSNEEKFLQPRPELIANIEKWSQLVIDKIDILKKLTLDSRDSKRFMHILETFDSEFMPLTKKYIDFITSKYGSNNLVFAHNDLQYGNILKLLSTNEIMFIDFEYAGYNYRGADIANHFTEWMADYGTDQPHVLFDSKFPSKHQRIDYYNSYLETEILLKNFIDETRLKDADYSDIIDFELVNEQAEQLDSEVMDFVPGIHLQWGLWGLIQACLSGIDFDYLEFGFQRIERFVKMFK</sequence>
<dbReference type="SUPFAM" id="SSF56112">
    <property type="entry name" value="Protein kinase-like (PK-like)"/>
    <property type="match status" value="1"/>
</dbReference>
<dbReference type="Gene3D" id="3.90.1200.10">
    <property type="match status" value="1"/>
</dbReference>
<accession>A0A1R1YPQ8</accession>
<dbReference type="PANTHER" id="PTHR22603">
    <property type="entry name" value="CHOLINE/ETHANOALAMINE KINASE"/>
    <property type="match status" value="1"/>
</dbReference>
<dbReference type="AlphaFoldDB" id="A0A1R1YPQ8"/>
<evidence type="ECO:0000313" key="3">
    <source>
        <dbReference type="Proteomes" id="UP000187429"/>
    </source>
</evidence>
<dbReference type="OrthoDB" id="10267235at2759"/>
<dbReference type="Proteomes" id="UP000187429">
    <property type="component" value="Unassembled WGS sequence"/>
</dbReference>
<keyword evidence="3" id="KW-1185">Reference proteome</keyword>
<dbReference type="Gene3D" id="3.30.200.20">
    <property type="entry name" value="Phosphorylase Kinase, domain 1"/>
    <property type="match status" value="1"/>
</dbReference>
<dbReference type="GO" id="GO:0004305">
    <property type="term" value="F:ethanolamine kinase activity"/>
    <property type="evidence" value="ECO:0007669"/>
    <property type="project" value="TreeGrafter"/>
</dbReference>
<keyword evidence="2" id="KW-0418">Kinase</keyword>
<dbReference type="InterPro" id="IPR011009">
    <property type="entry name" value="Kinase-like_dom_sf"/>
</dbReference>
<dbReference type="GO" id="GO:0006646">
    <property type="term" value="P:phosphatidylethanolamine biosynthetic process"/>
    <property type="evidence" value="ECO:0007669"/>
    <property type="project" value="TreeGrafter"/>
</dbReference>